<name>A0AAD4MLL1_9BILA</name>
<gene>
    <name evidence="2" type="ORF">DdX_20316</name>
</gene>
<organism evidence="2 3">
    <name type="scientific">Ditylenchus destructor</name>
    <dbReference type="NCBI Taxonomy" id="166010"/>
    <lineage>
        <taxon>Eukaryota</taxon>
        <taxon>Metazoa</taxon>
        <taxon>Ecdysozoa</taxon>
        <taxon>Nematoda</taxon>
        <taxon>Chromadorea</taxon>
        <taxon>Rhabditida</taxon>
        <taxon>Tylenchina</taxon>
        <taxon>Tylenchomorpha</taxon>
        <taxon>Sphaerularioidea</taxon>
        <taxon>Anguinidae</taxon>
        <taxon>Anguininae</taxon>
        <taxon>Ditylenchus</taxon>
    </lineage>
</organism>
<protein>
    <submittedName>
        <fullName evidence="2">Uncharacterized protein</fullName>
    </submittedName>
</protein>
<dbReference type="Proteomes" id="UP001201812">
    <property type="component" value="Unassembled WGS sequence"/>
</dbReference>
<evidence type="ECO:0000313" key="2">
    <source>
        <dbReference type="EMBL" id="KAI1694062.1"/>
    </source>
</evidence>
<evidence type="ECO:0000313" key="3">
    <source>
        <dbReference type="Proteomes" id="UP001201812"/>
    </source>
</evidence>
<keyword evidence="3" id="KW-1185">Reference proteome</keyword>
<accession>A0AAD4MLL1</accession>
<sequence>MSSGRGLNVSGRTHQRTQRRTDTGFLVKPFPLPFRQTRSKSYLFKMEEPLPVFRETNKKSNEILELKKGLPVEWQEEDLKYFDFEDFYNYTLERSTI</sequence>
<reference evidence="2" key="1">
    <citation type="submission" date="2022-01" db="EMBL/GenBank/DDBJ databases">
        <title>Genome Sequence Resource for Two Populations of Ditylenchus destructor, the Migratory Endoparasitic Phytonematode.</title>
        <authorList>
            <person name="Zhang H."/>
            <person name="Lin R."/>
            <person name="Xie B."/>
        </authorList>
    </citation>
    <scope>NUCLEOTIDE SEQUENCE</scope>
    <source>
        <strain evidence="2">BazhouSP</strain>
    </source>
</reference>
<dbReference type="AlphaFoldDB" id="A0AAD4MLL1"/>
<feature type="region of interest" description="Disordered" evidence="1">
    <location>
        <begin position="1"/>
        <end position="22"/>
    </location>
</feature>
<evidence type="ECO:0000256" key="1">
    <source>
        <dbReference type="SAM" id="MobiDB-lite"/>
    </source>
</evidence>
<proteinExistence type="predicted"/>
<dbReference type="EMBL" id="JAKKPZ010000554">
    <property type="protein sequence ID" value="KAI1694062.1"/>
    <property type="molecule type" value="Genomic_DNA"/>
</dbReference>
<comment type="caution">
    <text evidence="2">The sequence shown here is derived from an EMBL/GenBank/DDBJ whole genome shotgun (WGS) entry which is preliminary data.</text>
</comment>